<dbReference type="GO" id="GO:0005085">
    <property type="term" value="F:guanyl-nucleotide exchange factor activity"/>
    <property type="evidence" value="ECO:0007669"/>
    <property type="project" value="TreeGrafter"/>
</dbReference>
<dbReference type="InterPro" id="IPR000408">
    <property type="entry name" value="Reg_chr_condens"/>
</dbReference>
<name>A0A4Q2DP97_9AGAR</name>
<dbReference type="Pfam" id="PF13540">
    <property type="entry name" value="RCC1_2"/>
    <property type="match status" value="1"/>
</dbReference>
<proteinExistence type="predicted"/>
<dbReference type="AlphaFoldDB" id="A0A4Q2DP97"/>
<dbReference type="PANTHER" id="PTHR45982:SF1">
    <property type="entry name" value="REGULATOR OF CHROMOSOME CONDENSATION"/>
    <property type="match status" value="1"/>
</dbReference>
<dbReference type="PANTHER" id="PTHR45982">
    <property type="entry name" value="REGULATOR OF CHROMOSOME CONDENSATION"/>
    <property type="match status" value="1"/>
</dbReference>
<dbReference type="OrthoDB" id="61110at2759"/>
<dbReference type="Proteomes" id="UP000290288">
    <property type="component" value="Unassembled WGS sequence"/>
</dbReference>
<dbReference type="InterPro" id="IPR051553">
    <property type="entry name" value="Ran_GTPase-activating"/>
</dbReference>
<evidence type="ECO:0000313" key="4">
    <source>
        <dbReference type="Proteomes" id="UP000290288"/>
    </source>
</evidence>
<reference evidence="3 4" key="1">
    <citation type="submission" date="2019-01" db="EMBL/GenBank/DDBJ databases">
        <title>Draft genome sequence of Psathyrella aberdarensis IHI B618.</title>
        <authorList>
            <person name="Buettner E."/>
            <person name="Kellner H."/>
        </authorList>
    </citation>
    <scope>NUCLEOTIDE SEQUENCE [LARGE SCALE GENOMIC DNA]</scope>
    <source>
        <strain evidence="3 4">IHI B618</strain>
    </source>
</reference>
<comment type="caution">
    <text evidence="3">The sequence shown here is derived from an EMBL/GenBank/DDBJ whole genome shotgun (WGS) entry which is preliminary data.</text>
</comment>
<evidence type="ECO:0000256" key="1">
    <source>
        <dbReference type="PROSITE-ProRule" id="PRU00235"/>
    </source>
</evidence>
<accession>A0A4Q2DP97</accession>
<dbReference type="SUPFAM" id="SSF50985">
    <property type="entry name" value="RCC1/BLIP-II"/>
    <property type="match status" value="1"/>
</dbReference>
<sequence length="372" mass="40412">MAPTPHRLLMPSPIRSISCGRFHASAMDSQNRVWTFVNWGRPFSIDSPVLRDPGSPPIQVECGWGFTSVLTATGDVFVWWPFSQPLEQILEEKNTAFDSDPDKRADATADKEIPCVTFTVDSLNLTRLPALPELPPLKKTGVEESSPIPQLIQIAGLEGHLIGLTNLGHVLKFGKLDDADAASSGRWNYLPQFSNIDLIRQNKVFNENNSEASVAAPDAMKITHITASFRHFFAYSTGSSSLVLIGTNDTKPESEPEIKSELQNRSVISVAVGDWHNAALTSDGKVLTWGEFSSGALGLGDPGQLEAGAPGGYARSTGDQGRRRRTPPTVDTPTQVRFDHGARKPRDRFAFAITAAGWHTGALVMDLDVGPE</sequence>
<organism evidence="3 4">
    <name type="scientific">Candolleomyces aberdarensis</name>
    <dbReference type="NCBI Taxonomy" id="2316362"/>
    <lineage>
        <taxon>Eukaryota</taxon>
        <taxon>Fungi</taxon>
        <taxon>Dikarya</taxon>
        <taxon>Basidiomycota</taxon>
        <taxon>Agaricomycotina</taxon>
        <taxon>Agaricomycetes</taxon>
        <taxon>Agaricomycetidae</taxon>
        <taxon>Agaricales</taxon>
        <taxon>Agaricineae</taxon>
        <taxon>Psathyrellaceae</taxon>
        <taxon>Candolleomyces</taxon>
    </lineage>
</organism>
<evidence type="ECO:0000313" key="3">
    <source>
        <dbReference type="EMBL" id="RXW22150.1"/>
    </source>
</evidence>
<dbReference type="STRING" id="2316362.A0A4Q2DP97"/>
<dbReference type="Gene3D" id="2.130.10.30">
    <property type="entry name" value="Regulator of chromosome condensation 1/beta-lactamase-inhibitor protein II"/>
    <property type="match status" value="2"/>
</dbReference>
<protein>
    <submittedName>
        <fullName evidence="3">Uncharacterized protein</fullName>
    </submittedName>
</protein>
<feature type="region of interest" description="Disordered" evidence="2">
    <location>
        <begin position="301"/>
        <end position="333"/>
    </location>
</feature>
<feature type="repeat" description="RCC1" evidence="1">
    <location>
        <begin position="284"/>
        <end position="366"/>
    </location>
</feature>
<feature type="repeat" description="RCC1" evidence="1">
    <location>
        <begin position="230"/>
        <end position="283"/>
    </location>
</feature>
<dbReference type="GO" id="GO:0005737">
    <property type="term" value="C:cytoplasm"/>
    <property type="evidence" value="ECO:0007669"/>
    <property type="project" value="TreeGrafter"/>
</dbReference>
<dbReference type="InterPro" id="IPR009091">
    <property type="entry name" value="RCC1/BLIP-II"/>
</dbReference>
<keyword evidence="4" id="KW-1185">Reference proteome</keyword>
<dbReference type="EMBL" id="SDEE01000082">
    <property type="protein sequence ID" value="RXW22150.1"/>
    <property type="molecule type" value="Genomic_DNA"/>
</dbReference>
<gene>
    <name evidence="3" type="ORF">EST38_g3700</name>
</gene>
<dbReference type="PROSITE" id="PS50012">
    <property type="entry name" value="RCC1_3"/>
    <property type="match status" value="2"/>
</dbReference>
<evidence type="ECO:0000256" key="2">
    <source>
        <dbReference type="SAM" id="MobiDB-lite"/>
    </source>
</evidence>